<feature type="region of interest" description="Disordered" evidence="1">
    <location>
        <begin position="390"/>
        <end position="424"/>
    </location>
</feature>
<dbReference type="GO" id="GO:0005634">
    <property type="term" value="C:nucleus"/>
    <property type="evidence" value="ECO:0007669"/>
    <property type="project" value="TreeGrafter"/>
</dbReference>
<name>A0A0N5APZ5_9BILA</name>
<dbReference type="PANTHER" id="PTHR46472:SF1">
    <property type="entry name" value="NUCLEOREDOXIN"/>
    <property type="match status" value="1"/>
</dbReference>
<accession>A0A0N5APZ5</accession>
<dbReference type="InterPro" id="IPR012336">
    <property type="entry name" value="Thioredoxin-like_fold"/>
</dbReference>
<proteinExistence type="predicted"/>
<sequence>MSFADLYDCIFKKLLLRQFPSTKLERSSSIKGRNGNSESISLDQLINRSRYLAFYLISSSGGRASELITPLKRLQQIRNGGNISSTKTSPARLRRFFGVVHKSKKTRLLETRDIDVVVLDVDHKTEEQCYSVFTDSKWFTFMPMSLMTKSRLLRSLKYQLTPSLVILDTASRQVVSTDGRRIILEDPDGTTFPWLNPLPEQLFDGPILKNSTEGSSSEGLVTIAYKDLPSTIKGLYFAANWCPPCRSLTKQLSITYKNLKAAGVPFEIFFCSSDRSEESFQHHFSTMPWLAFPFDHEKLNLLSRIYNVNGIPAFLILDEKNNLITRHGRNAVLGDPTGKFFPWGPQLMFELNEYTLCRLQGTPEDVSFSVDVLRPLAGMLFAETEDYLKRSPSKDSNNSQVEGYREGSSSSASPDLTQSSNSVDSASSAELSLPSFADPLQVFYTGEDPICDLVLEGLKLGDAELPMIVIVDVIGGVMTVCQKPDVSTEIIEEFVSSYRSGSLEMVPLPSTCQNTGKQIGGIPLKVVHQALGIENSVTQRSANDEKVAVSPTVQNANSSVVL</sequence>
<evidence type="ECO:0000313" key="3">
    <source>
        <dbReference type="Proteomes" id="UP000046393"/>
    </source>
</evidence>
<feature type="compositionally biased region" description="Polar residues" evidence="1">
    <location>
        <begin position="394"/>
        <end position="418"/>
    </location>
</feature>
<dbReference type="PANTHER" id="PTHR46472">
    <property type="entry name" value="NUCLEOREDOXIN"/>
    <property type="match status" value="1"/>
</dbReference>
<dbReference type="SUPFAM" id="SSF52833">
    <property type="entry name" value="Thioredoxin-like"/>
    <property type="match status" value="1"/>
</dbReference>
<dbReference type="InterPro" id="IPR036249">
    <property type="entry name" value="Thioredoxin-like_sf"/>
</dbReference>
<dbReference type="Gene3D" id="3.40.30.10">
    <property type="entry name" value="Glutaredoxin"/>
    <property type="match status" value="2"/>
</dbReference>
<dbReference type="STRING" id="451379.A0A0N5APZ5"/>
<dbReference type="GO" id="GO:0004791">
    <property type="term" value="F:thioredoxin-disulfide reductase (NADPH) activity"/>
    <property type="evidence" value="ECO:0007669"/>
    <property type="project" value="TreeGrafter"/>
</dbReference>
<dbReference type="Pfam" id="PF13905">
    <property type="entry name" value="Thioredoxin_8"/>
    <property type="match status" value="1"/>
</dbReference>
<evidence type="ECO:0000313" key="4">
    <source>
        <dbReference type="WBParaSite" id="SMUV_0000673801-mRNA-1"/>
    </source>
</evidence>
<dbReference type="GO" id="GO:0030178">
    <property type="term" value="P:negative regulation of Wnt signaling pathway"/>
    <property type="evidence" value="ECO:0007669"/>
    <property type="project" value="TreeGrafter"/>
</dbReference>
<evidence type="ECO:0000259" key="2">
    <source>
        <dbReference type="Pfam" id="PF13905"/>
    </source>
</evidence>
<dbReference type="AlphaFoldDB" id="A0A0N5APZ5"/>
<dbReference type="GO" id="GO:0031397">
    <property type="term" value="P:negative regulation of protein ubiquitination"/>
    <property type="evidence" value="ECO:0007669"/>
    <property type="project" value="TreeGrafter"/>
</dbReference>
<keyword evidence="3" id="KW-1185">Reference proteome</keyword>
<dbReference type="WBParaSite" id="SMUV_0000673801-mRNA-1">
    <property type="protein sequence ID" value="SMUV_0000673801-mRNA-1"/>
    <property type="gene ID" value="SMUV_0000673801"/>
</dbReference>
<organism evidence="3 4">
    <name type="scientific">Syphacia muris</name>
    <dbReference type="NCBI Taxonomy" id="451379"/>
    <lineage>
        <taxon>Eukaryota</taxon>
        <taxon>Metazoa</taxon>
        <taxon>Ecdysozoa</taxon>
        <taxon>Nematoda</taxon>
        <taxon>Chromadorea</taxon>
        <taxon>Rhabditida</taxon>
        <taxon>Spirurina</taxon>
        <taxon>Oxyuridomorpha</taxon>
        <taxon>Oxyuroidea</taxon>
        <taxon>Oxyuridae</taxon>
        <taxon>Syphacia</taxon>
    </lineage>
</organism>
<feature type="domain" description="Thioredoxin-like fold" evidence="2">
    <location>
        <begin position="233"/>
        <end position="322"/>
    </location>
</feature>
<protein>
    <submittedName>
        <fullName evidence="4">Thioredoxin-like_fold domain-containing protein</fullName>
    </submittedName>
</protein>
<reference evidence="4" key="1">
    <citation type="submission" date="2017-02" db="UniProtKB">
        <authorList>
            <consortium name="WormBaseParasite"/>
        </authorList>
    </citation>
    <scope>IDENTIFICATION</scope>
</reference>
<evidence type="ECO:0000256" key="1">
    <source>
        <dbReference type="SAM" id="MobiDB-lite"/>
    </source>
</evidence>
<dbReference type="Proteomes" id="UP000046393">
    <property type="component" value="Unplaced"/>
</dbReference>